<gene>
    <name evidence="2" type="ORF">LK03_18455</name>
</gene>
<dbReference type="KEGG" id="psw:LK03_18455"/>
<dbReference type="SUPFAM" id="SSF159664">
    <property type="entry name" value="CobE/GbiG C-terminal domain-like"/>
    <property type="match status" value="1"/>
</dbReference>
<dbReference type="PANTHER" id="PTHR37477">
    <property type="entry name" value="COBALT-PRECORRIN-5A HYDROLASE"/>
    <property type="match status" value="1"/>
</dbReference>
<dbReference type="RefSeq" id="WP_038413836.1">
    <property type="nucleotide sequence ID" value="NZ_CP009455.1"/>
</dbReference>
<protein>
    <submittedName>
        <fullName evidence="2">Cobalamin biosynthesis protein CobE</fullName>
    </submittedName>
</protein>
<evidence type="ECO:0000259" key="1">
    <source>
        <dbReference type="Pfam" id="PF01890"/>
    </source>
</evidence>
<sequence>MPAEPALYAGFGCQRGCSVQALSALLHDTLHQQGLAVASLKAIASIDLKAAEPGLVALAAQLGLPLLTFDAATLNGVVVQLSQRSASAFAHTGCWGVAESAALVAATCAEGSARLWVERRVAGKATLALAGRG</sequence>
<keyword evidence="3" id="KW-1185">Reference proteome</keyword>
<dbReference type="OrthoDB" id="9781023at2"/>
<dbReference type="EMBL" id="CP009455">
    <property type="protein sequence ID" value="AIR91126.1"/>
    <property type="molecule type" value="Genomic_DNA"/>
</dbReference>
<evidence type="ECO:0000313" key="3">
    <source>
        <dbReference type="Proteomes" id="UP000029493"/>
    </source>
</evidence>
<dbReference type="eggNOG" id="COG2073">
    <property type="taxonomic scope" value="Bacteria"/>
</dbReference>
<accession>A0A089WRC2</accession>
<dbReference type="InterPro" id="IPR052553">
    <property type="entry name" value="CbiG_hydrolase"/>
</dbReference>
<organism evidence="2 3">
    <name type="scientific">Pseudomonas cremoricolorata</name>
    <dbReference type="NCBI Taxonomy" id="157783"/>
    <lineage>
        <taxon>Bacteria</taxon>
        <taxon>Pseudomonadati</taxon>
        <taxon>Pseudomonadota</taxon>
        <taxon>Gammaproteobacteria</taxon>
        <taxon>Pseudomonadales</taxon>
        <taxon>Pseudomonadaceae</taxon>
        <taxon>Pseudomonas</taxon>
    </lineage>
</organism>
<dbReference type="AlphaFoldDB" id="A0A089WRC2"/>
<reference evidence="2 3" key="1">
    <citation type="submission" date="2014-09" db="EMBL/GenBank/DDBJ databases">
        <authorList>
            <person name="Chan K.-G."/>
        </authorList>
    </citation>
    <scope>NUCLEOTIDE SEQUENCE [LARGE SCALE GENOMIC DNA]</scope>
    <source>
        <strain evidence="2 3">ND07</strain>
    </source>
</reference>
<evidence type="ECO:0000313" key="2">
    <source>
        <dbReference type="EMBL" id="AIR91126.1"/>
    </source>
</evidence>
<dbReference type="InterPro" id="IPR036518">
    <property type="entry name" value="CobE/GbiG_C_sf"/>
</dbReference>
<dbReference type="Gene3D" id="3.30.420.180">
    <property type="entry name" value="CobE/GbiG C-terminal domain"/>
    <property type="match status" value="1"/>
</dbReference>
<dbReference type="InterPro" id="IPR002750">
    <property type="entry name" value="CobE/GbiG_C"/>
</dbReference>
<feature type="domain" description="CobE/GbiG C-terminal" evidence="1">
    <location>
        <begin position="7"/>
        <end position="130"/>
    </location>
</feature>
<dbReference type="Proteomes" id="UP000029493">
    <property type="component" value="Chromosome"/>
</dbReference>
<proteinExistence type="predicted"/>
<dbReference type="STRING" id="157783.LK03_18455"/>
<name>A0A089WRC2_9PSED</name>
<dbReference type="PANTHER" id="PTHR37477:SF1">
    <property type="entry name" value="COBALT-PRECORRIN-5A HYDROLASE"/>
    <property type="match status" value="1"/>
</dbReference>
<dbReference type="GO" id="GO:0009236">
    <property type="term" value="P:cobalamin biosynthetic process"/>
    <property type="evidence" value="ECO:0007669"/>
    <property type="project" value="InterPro"/>
</dbReference>
<dbReference type="Pfam" id="PF01890">
    <property type="entry name" value="CbiG_C"/>
    <property type="match status" value="1"/>
</dbReference>